<feature type="region of interest" description="Disordered" evidence="1">
    <location>
        <begin position="1"/>
        <end position="27"/>
    </location>
</feature>
<name>A0ABN6EWJ1_9BACT</name>
<gene>
    <name evidence="2" type="ORF">DSLASN_03500</name>
</gene>
<evidence type="ECO:0000256" key="1">
    <source>
        <dbReference type="SAM" id="MobiDB-lite"/>
    </source>
</evidence>
<sequence>MGNPIGKNYRYSAAPHNSRHTSVNPTESGVGILTSLVLFAHAPPHKAETTHPPSPL</sequence>
<dbReference type="EMBL" id="AP024488">
    <property type="protein sequence ID" value="BCS94718.1"/>
    <property type="molecule type" value="Genomic_DNA"/>
</dbReference>
<evidence type="ECO:0000313" key="3">
    <source>
        <dbReference type="Proteomes" id="UP001320148"/>
    </source>
</evidence>
<evidence type="ECO:0000313" key="2">
    <source>
        <dbReference type="EMBL" id="BCS94718.1"/>
    </source>
</evidence>
<reference evidence="2 3" key="1">
    <citation type="submission" date="2021-02" db="EMBL/GenBank/DDBJ databases">
        <title>Complete genome of Desulfoluna sp. strain ASN36.</title>
        <authorList>
            <person name="Takahashi A."/>
            <person name="Kojima H."/>
            <person name="Fukui M."/>
        </authorList>
    </citation>
    <scope>NUCLEOTIDE SEQUENCE [LARGE SCALE GENOMIC DNA]</scope>
    <source>
        <strain evidence="2 3">ASN36</strain>
    </source>
</reference>
<organism evidence="2 3">
    <name type="scientific">Desulfoluna limicola</name>
    <dbReference type="NCBI Taxonomy" id="2810562"/>
    <lineage>
        <taxon>Bacteria</taxon>
        <taxon>Pseudomonadati</taxon>
        <taxon>Thermodesulfobacteriota</taxon>
        <taxon>Desulfobacteria</taxon>
        <taxon>Desulfobacterales</taxon>
        <taxon>Desulfolunaceae</taxon>
        <taxon>Desulfoluna</taxon>
    </lineage>
</organism>
<proteinExistence type="predicted"/>
<accession>A0ABN6EWJ1</accession>
<keyword evidence="3" id="KW-1185">Reference proteome</keyword>
<protein>
    <submittedName>
        <fullName evidence="2">Uncharacterized protein</fullName>
    </submittedName>
</protein>
<dbReference type="Proteomes" id="UP001320148">
    <property type="component" value="Chromosome"/>
</dbReference>